<reference evidence="1 2" key="1">
    <citation type="journal article" date="2016" name="Nat. Commun.">
        <title>Thousands of microbial genomes shed light on interconnected biogeochemical processes in an aquifer system.</title>
        <authorList>
            <person name="Anantharaman K."/>
            <person name="Brown C.T."/>
            <person name="Hug L.A."/>
            <person name="Sharon I."/>
            <person name="Castelle C.J."/>
            <person name="Probst A.J."/>
            <person name="Thomas B.C."/>
            <person name="Singh A."/>
            <person name="Wilkins M.J."/>
            <person name="Karaoz U."/>
            <person name="Brodie E.L."/>
            <person name="Williams K.H."/>
            <person name="Hubbard S.S."/>
            <person name="Banfield J.F."/>
        </authorList>
    </citation>
    <scope>NUCLEOTIDE SEQUENCE [LARGE SCALE GENOMIC DNA]</scope>
</reference>
<evidence type="ECO:0000313" key="2">
    <source>
        <dbReference type="Proteomes" id="UP000178040"/>
    </source>
</evidence>
<evidence type="ECO:0000313" key="1">
    <source>
        <dbReference type="EMBL" id="OGK44475.1"/>
    </source>
</evidence>
<gene>
    <name evidence="1" type="ORF">A3B40_01660</name>
</gene>
<dbReference type="EMBL" id="MGAI01000027">
    <property type="protein sequence ID" value="OGK44475.1"/>
    <property type="molecule type" value="Genomic_DNA"/>
</dbReference>
<name>A0A1F7IMA2_9BACT</name>
<dbReference type="AlphaFoldDB" id="A0A1F7IMA2"/>
<accession>A0A1F7IMA2</accession>
<proteinExistence type="predicted"/>
<organism evidence="1 2">
    <name type="scientific">Candidatus Roizmanbacteria bacterium RIFCSPLOWO2_01_FULL_37_16</name>
    <dbReference type="NCBI Taxonomy" id="1802058"/>
    <lineage>
        <taxon>Bacteria</taxon>
        <taxon>Candidatus Roizmaniibacteriota</taxon>
    </lineage>
</organism>
<comment type="caution">
    <text evidence="1">The sequence shown here is derived from an EMBL/GenBank/DDBJ whole genome shotgun (WGS) entry which is preliminary data.</text>
</comment>
<dbReference type="Proteomes" id="UP000178040">
    <property type="component" value="Unassembled WGS sequence"/>
</dbReference>
<protein>
    <submittedName>
        <fullName evidence="1">Uncharacterized protein</fullName>
    </submittedName>
</protein>
<sequence>MTKKNNKDIVEIFNNLKKALGNKPPIEKMYEEIRMMRFKIKPISGDISLLQFKDNVLIETLWSLGKLDEIFQREFGALSKNQKEAFFHLFDNLYQQLQGQLNKININPEIKSHLPQILEMEIFKDITTKRKAN</sequence>